<dbReference type="AlphaFoldDB" id="A0A2U8W4Z5"/>
<dbReference type="OrthoDB" id="7998376at2"/>
<feature type="region of interest" description="Disordered" evidence="1">
    <location>
        <begin position="28"/>
        <end position="51"/>
    </location>
</feature>
<evidence type="ECO:0000313" key="3">
    <source>
        <dbReference type="Proteomes" id="UP000245926"/>
    </source>
</evidence>
<proteinExistence type="predicted"/>
<name>A0A2U8W4Z5_9HYPH</name>
<dbReference type="KEGG" id="mets:DK389_08535"/>
<accession>A0A2U8W4Z5</accession>
<protein>
    <submittedName>
        <fullName evidence="2">Uncharacterized protein</fullName>
    </submittedName>
</protein>
<keyword evidence="3" id="KW-1185">Reference proteome</keyword>
<reference evidence="3" key="1">
    <citation type="submission" date="2018-05" db="EMBL/GenBank/DDBJ databases">
        <title>Complete Genome Sequence of Methylobacterium sp. 17SD2-17.</title>
        <authorList>
            <person name="Srinivasan S."/>
        </authorList>
    </citation>
    <scope>NUCLEOTIDE SEQUENCE [LARGE SCALE GENOMIC DNA]</scope>
    <source>
        <strain evidence="3">17SD2-17</strain>
    </source>
</reference>
<sequence>MVHPVRLAQIDEQFAAADEPWAREVRGLHGGNPYFHRDKPSGRGEPDSALRSAYEARERAFAAWCSARGLDAATRSREDEELAHQLA</sequence>
<evidence type="ECO:0000256" key="1">
    <source>
        <dbReference type="SAM" id="MobiDB-lite"/>
    </source>
</evidence>
<feature type="compositionally biased region" description="Basic and acidic residues" evidence="1">
    <location>
        <begin position="35"/>
        <end position="51"/>
    </location>
</feature>
<organism evidence="2 3">
    <name type="scientific">Methylobacterium durans</name>
    <dbReference type="NCBI Taxonomy" id="2202825"/>
    <lineage>
        <taxon>Bacteria</taxon>
        <taxon>Pseudomonadati</taxon>
        <taxon>Pseudomonadota</taxon>
        <taxon>Alphaproteobacteria</taxon>
        <taxon>Hyphomicrobiales</taxon>
        <taxon>Methylobacteriaceae</taxon>
        <taxon>Methylobacterium</taxon>
    </lineage>
</organism>
<dbReference type="EMBL" id="CP029550">
    <property type="protein sequence ID" value="AWN40570.1"/>
    <property type="molecule type" value="Genomic_DNA"/>
</dbReference>
<gene>
    <name evidence="2" type="ORF">DK389_08535</name>
</gene>
<evidence type="ECO:0000313" key="2">
    <source>
        <dbReference type="EMBL" id="AWN40570.1"/>
    </source>
</evidence>
<dbReference type="Proteomes" id="UP000245926">
    <property type="component" value="Chromosome"/>
</dbReference>